<protein>
    <submittedName>
        <fullName evidence="2">Uncharacterized protein</fullName>
    </submittedName>
</protein>
<sequence>MTVVVAWGAAAPSGTSRSGGEIGQSVGRLEGPPKWRKEKSDSGRGEPLEGHCEAGGPVTAVSACGQQRFGGLSCGSGVGAGRPVSPVAAHAACRSAVPCPPQVVKGSCGELRGGPCCLGALPLLQRTEHWPEVES</sequence>
<proteinExistence type="predicted"/>
<reference evidence="2" key="1">
    <citation type="journal article" date="2022" name="bioRxiv">
        <title>Sequencing and chromosome-scale assembly of the giantPleurodeles waltlgenome.</title>
        <authorList>
            <person name="Brown T."/>
            <person name="Elewa A."/>
            <person name="Iarovenko S."/>
            <person name="Subramanian E."/>
            <person name="Araus A.J."/>
            <person name="Petzold A."/>
            <person name="Susuki M."/>
            <person name="Suzuki K.-i.T."/>
            <person name="Hayashi T."/>
            <person name="Toyoda A."/>
            <person name="Oliveira C."/>
            <person name="Osipova E."/>
            <person name="Leigh N.D."/>
            <person name="Simon A."/>
            <person name="Yun M.H."/>
        </authorList>
    </citation>
    <scope>NUCLEOTIDE SEQUENCE</scope>
    <source>
        <strain evidence="2">20211129_DDA</strain>
        <tissue evidence="2">Liver</tissue>
    </source>
</reference>
<gene>
    <name evidence="2" type="ORF">NDU88_010571</name>
</gene>
<evidence type="ECO:0000313" key="2">
    <source>
        <dbReference type="EMBL" id="KAJ1144270.1"/>
    </source>
</evidence>
<name>A0AAV7QW95_PLEWA</name>
<comment type="caution">
    <text evidence="2">The sequence shown here is derived from an EMBL/GenBank/DDBJ whole genome shotgun (WGS) entry which is preliminary data.</text>
</comment>
<keyword evidence="3" id="KW-1185">Reference proteome</keyword>
<accession>A0AAV7QW95</accession>
<dbReference type="Proteomes" id="UP001066276">
    <property type="component" value="Chromosome 6"/>
</dbReference>
<dbReference type="AlphaFoldDB" id="A0AAV7QW95"/>
<evidence type="ECO:0000256" key="1">
    <source>
        <dbReference type="SAM" id="MobiDB-lite"/>
    </source>
</evidence>
<organism evidence="2 3">
    <name type="scientific">Pleurodeles waltl</name>
    <name type="common">Iberian ribbed newt</name>
    <dbReference type="NCBI Taxonomy" id="8319"/>
    <lineage>
        <taxon>Eukaryota</taxon>
        <taxon>Metazoa</taxon>
        <taxon>Chordata</taxon>
        <taxon>Craniata</taxon>
        <taxon>Vertebrata</taxon>
        <taxon>Euteleostomi</taxon>
        <taxon>Amphibia</taxon>
        <taxon>Batrachia</taxon>
        <taxon>Caudata</taxon>
        <taxon>Salamandroidea</taxon>
        <taxon>Salamandridae</taxon>
        <taxon>Pleurodelinae</taxon>
        <taxon>Pleurodeles</taxon>
    </lineage>
</organism>
<evidence type="ECO:0000313" key="3">
    <source>
        <dbReference type="Proteomes" id="UP001066276"/>
    </source>
</evidence>
<feature type="compositionally biased region" description="Basic and acidic residues" evidence="1">
    <location>
        <begin position="31"/>
        <end position="51"/>
    </location>
</feature>
<feature type="region of interest" description="Disordered" evidence="1">
    <location>
        <begin position="1"/>
        <end position="51"/>
    </location>
</feature>
<dbReference type="EMBL" id="JANPWB010000010">
    <property type="protein sequence ID" value="KAJ1144270.1"/>
    <property type="molecule type" value="Genomic_DNA"/>
</dbReference>